<gene>
    <name evidence="3" type="ORF">ACFSKX_13350</name>
</gene>
<proteinExistence type="predicted"/>
<evidence type="ECO:0000256" key="2">
    <source>
        <dbReference type="SAM" id="Phobius"/>
    </source>
</evidence>
<keyword evidence="1" id="KW-0175">Coiled coil</keyword>
<accession>A0ABW5ECU3</accession>
<feature type="transmembrane region" description="Helical" evidence="2">
    <location>
        <begin position="6"/>
        <end position="27"/>
    </location>
</feature>
<feature type="coiled-coil region" evidence="1">
    <location>
        <begin position="58"/>
        <end position="85"/>
    </location>
</feature>
<dbReference type="Proteomes" id="UP001597425">
    <property type="component" value="Unassembled WGS sequence"/>
</dbReference>
<protein>
    <submittedName>
        <fullName evidence="3">Uncharacterized protein</fullName>
    </submittedName>
</protein>
<name>A0ABW5ECU3_9GAMM</name>
<dbReference type="EMBL" id="JBHUJD010000017">
    <property type="protein sequence ID" value="MFD2311406.1"/>
    <property type="molecule type" value="Genomic_DNA"/>
</dbReference>
<organism evidence="3 4">
    <name type="scientific">Microbulbifer halophilus</name>
    <dbReference type="NCBI Taxonomy" id="453963"/>
    <lineage>
        <taxon>Bacteria</taxon>
        <taxon>Pseudomonadati</taxon>
        <taxon>Pseudomonadota</taxon>
        <taxon>Gammaproteobacteria</taxon>
        <taxon>Cellvibrionales</taxon>
        <taxon>Microbulbiferaceae</taxon>
        <taxon>Microbulbifer</taxon>
    </lineage>
</organism>
<comment type="caution">
    <text evidence="3">The sequence shown here is derived from an EMBL/GenBank/DDBJ whole genome shotgun (WGS) entry which is preliminary data.</text>
</comment>
<evidence type="ECO:0000256" key="1">
    <source>
        <dbReference type="SAM" id="Coils"/>
    </source>
</evidence>
<keyword evidence="2" id="KW-0472">Membrane</keyword>
<keyword evidence="2" id="KW-0812">Transmembrane</keyword>
<dbReference type="RefSeq" id="WP_265721997.1">
    <property type="nucleotide sequence ID" value="NZ_JAPIVK010000017.1"/>
</dbReference>
<keyword evidence="2" id="KW-1133">Transmembrane helix</keyword>
<sequence length="132" mass="14560">MIKNNLLTVSSILIAGVFAAVFVVYGLKHERESEGSAVSEVVSPEKKSRYKDSYFVENSDEFSELEELREKSEAVNAETLKIKKQTIVDGKEISSVDQAISDRDSSIVRTATMKMESNATGSYTVPAESDQD</sequence>
<evidence type="ECO:0000313" key="3">
    <source>
        <dbReference type="EMBL" id="MFD2311406.1"/>
    </source>
</evidence>
<keyword evidence="4" id="KW-1185">Reference proteome</keyword>
<reference evidence="4" key="1">
    <citation type="journal article" date="2019" name="Int. J. Syst. Evol. Microbiol.">
        <title>The Global Catalogue of Microorganisms (GCM) 10K type strain sequencing project: providing services to taxonomists for standard genome sequencing and annotation.</title>
        <authorList>
            <consortium name="The Broad Institute Genomics Platform"/>
            <consortium name="The Broad Institute Genome Sequencing Center for Infectious Disease"/>
            <person name="Wu L."/>
            <person name="Ma J."/>
        </authorList>
    </citation>
    <scope>NUCLEOTIDE SEQUENCE [LARGE SCALE GENOMIC DNA]</scope>
    <source>
        <strain evidence="4">KCTC 12848</strain>
    </source>
</reference>
<evidence type="ECO:0000313" key="4">
    <source>
        <dbReference type="Proteomes" id="UP001597425"/>
    </source>
</evidence>